<gene>
    <name evidence="7" type="primary">fliS</name>
    <name evidence="7" type="ORF">CEW91_09120</name>
</gene>
<comment type="similarity">
    <text evidence="2 6">Belongs to the FliS family.</text>
</comment>
<dbReference type="InterPro" id="IPR003713">
    <property type="entry name" value="FliS"/>
</dbReference>
<reference evidence="7 8" key="1">
    <citation type="submission" date="2017-06" db="EMBL/GenBank/DDBJ databases">
        <title>Complete genome sequence of Idiomarina piscisalsi strain 10PY1A isolated from soil of Soudi Arabia.</title>
        <authorList>
            <person name="Kim M.-C."/>
            <person name="Jung B.K."/>
            <person name="Budiyanto F."/>
            <person name="Nzila A."/>
            <person name="Shin J.-H."/>
        </authorList>
    </citation>
    <scope>NUCLEOTIDE SEQUENCE [LARGE SCALE GENOMIC DNA]</scope>
    <source>
        <strain evidence="7 8">10PY1A</strain>
    </source>
</reference>
<dbReference type="InterPro" id="IPR036584">
    <property type="entry name" value="FliS_sf"/>
</dbReference>
<name>A0ABN5AVG2_9GAMM</name>
<dbReference type="Gene3D" id="1.20.120.340">
    <property type="entry name" value="Flagellar protein FliS"/>
    <property type="match status" value="1"/>
</dbReference>
<comment type="subcellular location">
    <subcellularLocation>
        <location evidence="1 6">Cytoplasm</location>
        <location evidence="1 6">Cytosol</location>
    </subcellularLocation>
</comment>
<sequence>MNRKLKGYTQNSLRERVAGADPYQLIQMLMAGALDNLNYAKGAIERKDLEKKGLFISKASNIIESLRTSLNNDVGGDVANNLGQLYLYMNETLADASRNNDIEKLNEVHGLLSQIKSSWDAIPVSAREEAESQSNRASAVGA</sequence>
<evidence type="ECO:0000256" key="1">
    <source>
        <dbReference type="ARBA" id="ARBA00004514"/>
    </source>
</evidence>
<accession>A0ABN5AVG2</accession>
<keyword evidence="5" id="KW-0143">Chaperone</keyword>
<evidence type="ECO:0000256" key="2">
    <source>
        <dbReference type="ARBA" id="ARBA00008787"/>
    </source>
</evidence>
<protein>
    <recommendedName>
        <fullName evidence="6">Flagellar secretion chaperone FliS</fullName>
    </recommendedName>
</protein>
<dbReference type="EMBL" id="CP022133">
    <property type="protein sequence ID" value="ASG66288.1"/>
    <property type="molecule type" value="Genomic_DNA"/>
</dbReference>
<dbReference type="RefSeq" id="WP_088768663.1">
    <property type="nucleotide sequence ID" value="NZ_CP022133.1"/>
</dbReference>
<evidence type="ECO:0000256" key="5">
    <source>
        <dbReference type="ARBA" id="ARBA00023186"/>
    </source>
</evidence>
<keyword evidence="8" id="KW-1185">Reference proteome</keyword>
<evidence type="ECO:0000256" key="3">
    <source>
        <dbReference type="ARBA" id="ARBA00022490"/>
    </source>
</evidence>
<organism evidence="7 8">
    <name type="scientific">Idiomarina piscisalsi</name>
    <dbReference type="NCBI Taxonomy" id="1096243"/>
    <lineage>
        <taxon>Bacteria</taxon>
        <taxon>Pseudomonadati</taxon>
        <taxon>Pseudomonadota</taxon>
        <taxon>Gammaproteobacteria</taxon>
        <taxon>Alteromonadales</taxon>
        <taxon>Idiomarinaceae</taxon>
        <taxon>Idiomarina</taxon>
    </lineage>
</organism>
<evidence type="ECO:0000313" key="7">
    <source>
        <dbReference type="EMBL" id="ASG66288.1"/>
    </source>
</evidence>
<dbReference type="CDD" id="cd16098">
    <property type="entry name" value="FliS"/>
    <property type="match status" value="1"/>
</dbReference>
<dbReference type="PIRSF" id="PIRSF039090">
    <property type="entry name" value="Flis"/>
    <property type="match status" value="1"/>
</dbReference>
<keyword evidence="7" id="KW-0969">Cilium</keyword>
<dbReference type="SUPFAM" id="SSF101116">
    <property type="entry name" value="Flagellar export chaperone FliS"/>
    <property type="match status" value="1"/>
</dbReference>
<keyword evidence="7" id="KW-0966">Cell projection</keyword>
<dbReference type="Proteomes" id="UP000197717">
    <property type="component" value="Chromosome"/>
</dbReference>
<keyword evidence="4 6" id="KW-1005">Bacterial flagellum biogenesis</keyword>
<keyword evidence="7" id="KW-0282">Flagellum</keyword>
<evidence type="ECO:0000256" key="4">
    <source>
        <dbReference type="ARBA" id="ARBA00022795"/>
    </source>
</evidence>
<dbReference type="Pfam" id="PF02561">
    <property type="entry name" value="FliS"/>
    <property type="match status" value="1"/>
</dbReference>
<dbReference type="PANTHER" id="PTHR34773">
    <property type="entry name" value="FLAGELLAR SECRETION CHAPERONE FLIS"/>
    <property type="match status" value="1"/>
</dbReference>
<dbReference type="PANTHER" id="PTHR34773:SF1">
    <property type="entry name" value="FLAGELLAR SECRETION CHAPERONE FLIS"/>
    <property type="match status" value="1"/>
</dbReference>
<dbReference type="NCBIfam" id="TIGR00208">
    <property type="entry name" value="fliS"/>
    <property type="match status" value="1"/>
</dbReference>
<evidence type="ECO:0000313" key="8">
    <source>
        <dbReference type="Proteomes" id="UP000197717"/>
    </source>
</evidence>
<proteinExistence type="inferred from homology"/>
<evidence type="ECO:0000256" key="6">
    <source>
        <dbReference type="PIRNR" id="PIRNR039090"/>
    </source>
</evidence>
<keyword evidence="3 6" id="KW-0963">Cytoplasm</keyword>